<evidence type="ECO:0000259" key="6">
    <source>
        <dbReference type="Pfam" id="PF04377"/>
    </source>
</evidence>
<dbReference type="Proteomes" id="UP000189431">
    <property type="component" value="Unassembled WGS sequence"/>
</dbReference>
<dbReference type="InterPro" id="IPR016181">
    <property type="entry name" value="Acyl_CoA_acyltransferase"/>
</dbReference>
<evidence type="ECO:0000313" key="8">
    <source>
        <dbReference type="Proteomes" id="UP000189431"/>
    </source>
</evidence>
<dbReference type="InterPro" id="IPR007472">
    <property type="entry name" value="N-end_Aminoacyl_Trfase_C"/>
</dbReference>
<keyword evidence="1 4" id="KW-0963">Cytoplasm</keyword>
<dbReference type="NCBIfam" id="NF002346">
    <property type="entry name" value="PRK01305.2-3"/>
    <property type="match status" value="1"/>
</dbReference>
<comment type="caution">
    <text evidence="7">The sequence shown here is derived from an EMBL/GenBank/DDBJ whole genome shotgun (WGS) entry which is preliminary data.</text>
</comment>
<keyword evidence="2 4" id="KW-0808">Transferase</keyword>
<organism evidence="7 8">
    <name type="scientific">Salinivibrio costicola subsp. alcaliphilus</name>
    <dbReference type="NCBI Taxonomy" id="272773"/>
    <lineage>
        <taxon>Bacteria</taxon>
        <taxon>Pseudomonadati</taxon>
        <taxon>Pseudomonadota</taxon>
        <taxon>Gammaproteobacteria</taxon>
        <taxon>Vibrionales</taxon>
        <taxon>Vibrionaceae</taxon>
        <taxon>Salinivibrio</taxon>
    </lineage>
</organism>
<evidence type="ECO:0000256" key="1">
    <source>
        <dbReference type="ARBA" id="ARBA00022490"/>
    </source>
</evidence>
<protein>
    <recommendedName>
        <fullName evidence="4">Aspartate/glutamate leucyltransferase</fullName>
        <ecNumber evidence="4">2.3.2.29</ecNumber>
    </recommendedName>
</protein>
<dbReference type="InterPro" id="IPR017138">
    <property type="entry name" value="Asp_Glu_LeuTrfase"/>
</dbReference>
<evidence type="ECO:0000313" key="7">
    <source>
        <dbReference type="EMBL" id="OOF35412.1"/>
    </source>
</evidence>
<dbReference type="SUPFAM" id="SSF55729">
    <property type="entry name" value="Acyl-CoA N-acyltransferases (Nat)"/>
    <property type="match status" value="1"/>
</dbReference>
<dbReference type="NCBIfam" id="NF002345">
    <property type="entry name" value="PRK01305.2-2"/>
    <property type="match status" value="1"/>
</dbReference>
<evidence type="ECO:0000256" key="2">
    <source>
        <dbReference type="ARBA" id="ARBA00022679"/>
    </source>
</evidence>
<keyword evidence="3 4" id="KW-0012">Acyltransferase</keyword>
<accession>A0ABX3KXT0</accession>
<name>A0ABX3KXT0_SALCS</name>
<dbReference type="PIRSF" id="PIRSF037208">
    <property type="entry name" value="ATE_pro_prd"/>
    <property type="match status" value="1"/>
</dbReference>
<dbReference type="InterPro" id="IPR007471">
    <property type="entry name" value="N-end_Aminoacyl_Trfase_N"/>
</dbReference>
<reference evidence="8" key="1">
    <citation type="submission" date="2017-01" db="EMBL/GenBank/DDBJ databases">
        <title>Draft genome of the species Salinivibrio costicola subsp. alcaliphilus.</title>
        <authorList>
            <person name="Lopez-Hermoso C."/>
            <person name="De La Haba R."/>
            <person name="Sanchez-Porro C."/>
            <person name="Ventosa A."/>
        </authorList>
    </citation>
    <scope>NUCLEOTIDE SEQUENCE [LARGE SCALE GENOMIC DNA]</scope>
    <source>
        <strain evidence="8">CBH448</strain>
    </source>
</reference>
<comment type="catalytic activity">
    <reaction evidence="4">
        <text>N-terminal L-aspartyl-[protein] + L-leucyl-tRNA(Leu) = N-terminal L-leucyl-L-aspartyl-[protein] + tRNA(Leu) + H(+)</text>
        <dbReference type="Rhea" id="RHEA:50420"/>
        <dbReference type="Rhea" id="RHEA-COMP:9613"/>
        <dbReference type="Rhea" id="RHEA-COMP:9622"/>
        <dbReference type="Rhea" id="RHEA-COMP:12669"/>
        <dbReference type="Rhea" id="RHEA-COMP:12674"/>
        <dbReference type="ChEBI" id="CHEBI:15378"/>
        <dbReference type="ChEBI" id="CHEBI:64720"/>
        <dbReference type="ChEBI" id="CHEBI:78442"/>
        <dbReference type="ChEBI" id="CHEBI:78494"/>
        <dbReference type="ChEBI" id="CHEBI:133042"/>
        <dbReference type="EC" id="2.3.2.29"/>
    </reaction>
</comment>
<comment type="catalytic activity">
    <reaction evidence="4">
        <text>N-terminal L-glutamyl-[protein] + L-leucyl-tRNA(Leu) = N-terminal L-leucyl-L-glutamyl-[protein] + tRNA(Leu) + H(+)</text>
        <dbReference type="Rhea" id="RHEA:50412"/>
        <dbReference type="Rhea" id="RHEA-COMP:9613"/>
        <dbReference type="Rhea" id="RHEA-COMP:9622"/>
        <dbReference type="Rhea" id="RHEA-COMP:12664"/>
        <dbReference type="Rhea" id="RHEA-COMP:12668"/>
        <dbReference type="ChEBI" id="CHEBI:15378"/>
        <dbReference type="ChEBI" id="CHEBI:64721"/>
        <dbReference type="ChEBI" id="CHEBI:78442"/>
        <dbReference type="ChEBI" id="CHEBI:78494"/>
        <dbReference type="ChEBI" id="CHEBI:133041"/>
        <dbReference type="EC" id="2.3.2.29"/>
    </reaction>
</comment>
<evidence type="ECO:0000256" key="4">
    <source>
        <dbReference type="HAMAP-Rule" id="MF_00689"/>
    </source>
</evidence>
<evidence type="ECO:0000259" key="5">
    <source>
        <dbReference type="Pfam" id="PF04376"/>
    </source>
</evidence>
<dbReference type="EC" id="2.3.2.29" evidence="4"/>
<dbReference type="RefSeq" id="WP_077575858.1">
    <property type="nucleotide sequence ID" value="NZ_MUFR01000001.1"/>
</dbReference>
<comment type="similarity">
    <text evidence="4">Belongs to the R-transferase family. Bpt subfamily.</text>
</comment>
<dbReference type="InterPro" id="IPR030700">
    <property type="entry name" value="N-end_Aminoacyl_Trfase"/>
</dbReference>
<keyword evidence="8" id="KW-1185">Reference proteome</keyword>
<comment type="function">
    <text evidence="4">Functions in the N-end rule pathway of protein degradation where it conjugates Leu from its aminoacyl-tRNA to the N-termini of proteins containing an N-terminal aspartate or glutamate.</text>
</comment>
<dbReference type="Pfam" id="PF04376">
    <property type="entry name" value="ATE_N"/>
    <property type="match status" value="1"/>
</dbReference>
<feature type="domain" description="N-end aminoacyl transferase N-terminal" evidence="5">
    <location>
        <begin position="14"/>
        <end position="83"/>
    </location>
</feature>
<dbReference type="HAMAP" id="MF_00689">
    <property type="entry name" value="Bpt"/>
    <property type="match status" value="1"/>
</dbReference>
<dbReference type="Pfam" id="PF04377">
    <property type="entry name" value="ATE_C"/>
    <property type="match status" value="1"/>
</dbReference>
<dbReference type="EMBL" id="MUFR01000001">
    <property type="protein sequence ID" value="OOF35412.1"/>
    <property type="molecule type" value="Genomic_DNA"/>
</dbReference>
<comment type="subcellular location">
    <subcellularLocation>
        <location evidence="4">Cytoplasm</location>
    </subcellularLocation>
</comment>
<dbReference type="PANTHER" id="PTHR21367:SF1">
    <property type="entry name" value="ARGINYL-TRNA--PROTEIN TRANSFERASE 1"/>
    <property type="match status" value="1"/>
</dbReference>
<feature type="domain" description="N-end rule aminoacyl transferase C-terminal" evidence="6">
    <location>
        <begin position="103"/>
        <end position="225"/>
    </location>
</feature>
<proteinExistence type="inferred from homology"/>
<evidence type="ECO:0000256" key="3">
    <source>
        <dbReference type="ARBA" id="ARBA00023315"/>
    </source>
</evidence>
<sequence length="241" mass="28325">MSVGIQVGVTPGADCQYLTDQTEQLAVVMSPEYHQRERYGALLAAGFRRSGHLIYRPHCPSCQACQALRVDVDHYRPSKSQKRHRSQLKRLTMHVSDQLDDHWFELYDRYITARHSEGNMYPAKRQDFLDFIHSDWLTPRFIHLYQNEEQRSRLIAVAVIDVVDDGLSALYTFFDPQHRFSLGRVSIQAQLQLAKSMQLPWLYLGYQIDACAAMRYKADYYPHQRFINQQWRAFSWPVIPQ</sequence>
<gene>
    <name evidence="4" type="primary">bpt</name>
    <name evidence="7" type="ORF">BZJ21_00115</name>
</gene>
<dbReference type="PANTHER" id="PTHR21367">
    <property type="entry name" value="ARGININE-TRNA-PROTEIN TRANSFERASE 1"/>
    <property type="match status" value="1"/>
</dbReference>